<dbReference type="Pfam" id="PF00440">
    <property type="entry name" value="TetR_N"/>
    <property type="match status" value="1"/>
</dbReference>
<sequence length="187" mass="20602">MVGDAEATKRRLLDAGTAEFAKYGIAGARVDRIAAAAAANKAQIYHYFGSKEGLFDAVFDEFVAQTLREVPIDPADLPEYAGRLFDGYLRHPELTRIASWYRLERAETSEPLQSILKANQGKVDAIAQAQADGVLPSRFDPADLLALVLTIAGMWTAMTPEYHDLVRSETVEHRRKVITDAVRALLA</sequence>
<evidence type="ECO:0000259" key="3">
    <source>
        <dbReference type="PROSITE" id="PS50977"/>
    </source>
</evidence>
<dbReference type="PRINTS" id="PR00455">
    <property type="entry name" value="HTHTETR"/>
</dbReference>
<comment type="caution">
    <text evidence="4">The sequence shown here is derived from an EMBL/GenBank/DDBJ whole genome shotgun (WGS) entry which is preliminary data.</text>
</comment>
<dbReference type="OrthoDB" id="4726108at2"/>
<dbReference type="GO" id="GO:0006355">
    <property type="term" value="P:regulation of DNA-templated transcription"/>
    <property type="evidence" value="ECO:0007669"/>
    <property type="project" value="UniProtKB-ARBA"/>
</dbReference>
<dbReference type="RefSeq" id="WP_133851037.1">
    <property type="nucleotide sequence ID" value="NZ_SNXZ01000003.1"/>
</dbReference>
<dbReference type="InterPro" id="IPR009057">
    <property type="entry name" value="Homeodomain-like_sf"/>
</dbReference>
<accession>A0A4R6SD93</accession>
<dbReference type="Pfam" id="PF17926">
    <property type="entry name" value="TetR_C_21"/>
    <property type="match status" value="1"/>
</dbReference>
<dbReference type="PANTHER" id="PTHR30328:SF54">
    <property type="entry name" value="HTH-TYPE TRANSCRIPTIONAL REPRESSOR SCO4008"/>
    <property type="match status" value="1"/>
</dbReference>
<dbReference type="PANTHER" id="PTHR30328">
    <property type="entry name" value="TRANSCRIPTIONAL REPRESSOR"/>
    <property type="match status" value="1"/>
</dbReference>
<evidence type="ECO:0000313" key="4">
    <source>
        <dbReference type="EMBL" id="TDP97901.1"/>
    </source>
</evidence>
<keyword evidence="1 2" id="KW-0238">DNA-binding</keyword>
<dbReference type="InterPro" id="IPR050109">
    <property type="entry name" value="HTH-type_TetR-like_transc_reg"/>
</dbReference>
<organism evidence="4 5">
    <name type="scientific">Labedaea rhizosphaerae</name>
    <dbReference type="NCBI Taxonomy" id="598644"/>
    <lineage>
        <taxon>Bacteria</taxon>
        <taxon>Bacillati</taxon>
        <taxon>Actinomycetota</taxon>
        <taxon>Actinomycetes</taxon>
        <taxon>Pseudonocardiales</taxon>
        <taxon>Pseudonocardiaceae</taxon>
        <taxon>Labedaea</taxon>
    </lineage>
</organism>
<feature type="domain" description="HTH tetR-type" evidence="3">
    <location>
        <begin position="6"/>
        <end position="66"/>
    </location>
</feature>
<evidence type="ECO:0000256" key="2">
    <source>
        <dbReference type="PROSITE-ProRule" id="PRU00335"/>
    </source>
</evidence>
<name>A0A4R6SD93_LABRH</name>
<dbReference type="AlphaFoldDB" id="A0A4R6SD93"/>
<feature type="DNA-binding region" description="H-T-H motif" evidence="2">
    <location>
        <begin position="29"/>
        <end position="48"/>
    </location>
</feature>
<evidence type="ECO:0000313" key="5">
    <source>
        <dbReference type="Proteomes" id="UP000295444"/>
    </source>
</evidence>
<protein>
    <submittedName>
        <fullName evidence="4">TetR family transcriptional regulator</fullName>
    </submittedName>
</protein>
<dbReference type="GO" id="GO:0003677">
    <property type="term" value="F:DNA binding"/>
    <property type="evidence" value="ECO:0007669"/>
    <property type="project" value="UniProtKB-UniRule"/>
</dbReference>
<reference evidence="4 5" key="1">
    <citation type="submission" date="2019-03" db="EMBL/GenBank/DDBJ databases">
        <title>Genomic Encyclopedia of Type Strains, Phase IV (KMG-IV): sequencing the most valuable type-strain genomes for metagenomic binning, comparative biology and taxonomic classification.</title>
        <authorList>
            <person name="Goeker M."/>
        </authorList>
    </citation>
    <scope>NUCLEOTIDE SEQUENCE [LARGE SCALE GENOMIC DNA]</scope>
    <source>
        <strain evidence="4 5">DSM 45361</strain>
    </source>
</reference>
<gene>
    <name evidence="4" type="ORF">EV186_103880</name>
</gene>
<dbReference type="EMBL" id="SNXZ01000003">
    <property type="protein sequence ID" value="TDP97901.1"/>
    <property type="molecule type" value="Genomic_DNA"/>
</dbReference>
<dbReference type="InterPro" id="IPR041467">
    <property type="entry name" value="Sco4008_C"/>
</dbReference>
<evidence type="ECO:0000256" key="1">
    <source>
        <dbReference type="ARBA" id="ARBA00023125"/>
    </source>
</evidence>
<dbReference type="SUPFAM" id="SSF46689">
    <property type="entry name" value="Homeodomain-like"/>
    <property type="match status" value="1"/>
</dbReference>
<dbReference type="InterPro" id="IPR001647">
    <property type="entry name" value="HTH_TetR"/>
</dbReference>
<dbReference type="Gene3D" id="1.10.357.10">
    <property type="entry name" value="Tetracycline Repressor, domain 2"/>
    <property type="match status" value="1"/>
</dbReference>
<dbReference type="InterPro" id="IPR036271">
    <property type="entry name" value="Tet_transcr_reg_TetR-rel_C_sf"/>
</dbReference>
<dbReference type="PROSITE" id="PS50977">
    <property type="entry name" value="HTH_TETR_2"/>
    <property type="match status" value="1"/>
</dbReference>
<dbReference type="Proteomes" id="UP000295444">
    <property type="component" value="Unassembled WGS sequence"/>
</dbReference>
<dbReference type="SUPFAM" id="SSF48498">
    <property type="entry name" value="Tetracyclin repressor-like, C-terminal domain"/>
    <property type="match status" value="1"/>
</dbReference>
<keyword evidence="5" id="KW-1185">Reference proteome</keyword>
<proteinExistence type="predicted"/>